<feature type="chain" id="PRO_5024301471" description="Ice-binding protein C-terminal domain-containing protein" evidence="1">
    <location>
        <begin position="47"/>
        <end position="255"/>
    </location>
</feature>
<gene>
    <name evidence="3" type="ORF">MSSD14B_34510</name>
</gene>
<evidence type="ECO:0000313" key="4">
    <source>
        <dbReference type="Proteomes" id="UP000387223"/>
    </source>
</evidence>
<feature type="signal peptide" evidence="1">
    <location>
        <begin position="1"/>
        <end position="46"/>
    </location>
</feature>
<accession>A0A5M3Q3K2</accession>
<dbReference type="Pfam" id="PF07589">
    <property type="entry name" value="PEP-CTERM"/>
    <property type="match status" value="1"/>
</dbReference>
<reference evidence="3 4" key="1">
    <citation type="journal article" date="2019" name="J. Gen. Appl. Microbiol.">
        <title>Aerobic degradation of cis-dichloroethene by the marine bacterium Marinobacter salsuginis strain 5N-3.</title>
        <authorList>
            <person name="Inoue Y."/>
            <person name="Fukunaga Y."/>
            <person name="Katsumata H."/>
            <person name="Ohji S."/>
            <person name="Hosoyama A."/>
            <person name="Mori K."/>
            <person name="Ando K."/>
        </authorList>
    </citation>
    <scope>NUCLEOTIDE SEQUENCE [LARGE SCALE GENOMIC DNA]</scope>
    <source>
        <strain evidence="3 4">NBRC 109114</strain>
    </source>
</reference>
<dbReference type="InterPro" id="IPR013424">
    <property type="entry name" value="Ice-binding_C"/>
</dbReference>
<organism evidence="3 4">
    <name type="scientific">Marinobacter salsuginis</name>
    <dbReference type="NCBI Taxonomy" id="418719"/>
    <lineage>
        <taxon>Bacteria</taxon>
        <taxon>Pseudomonadati</taxon>
        <taxon>Pseudomonadota</taxon>
        <taxon>Gammaproteobacteria</taxon>
        <taxon>Pseudomonadales</taxon>
        <taxon>Marinobacteraceae</taxon>
        <taxon>Marinobacter</taxon>
    </lineage>
</organism>
<dbReference type="AlphaFoldDB" id="A0A5M3Q3K2"/>
<dbReference type="EMBL" id="BGZI01000027">
    <property type="protein sequence ID" value="GBO89783.1"/>
    <property type="molecule type" value="Genomic_DNA"/>
</dbReference>
<proteinExistence type="predicted"/>
<feature type="domain" description="Ice-binding protein C-terminal" evidence="2">
    <location>
        <begin position="230"/>
        <end position="252"/>
    </location>
</feature>
<evidence type="ECO:0000313" key="3">
    <source>
        <dbReference type="EMBL" id="GBO89783.1"/>
    </source>
</evidence>
<protein>
    <recommendedName>
        <fullName evidence="2">Ice-binding protein C-terminal domain-containing protein</fullName>
    </recommendedName>
</protein>
<comment type="caution">
    <text evidence="3">The sequence shown here is derived from an EMBL/GenBank/DDBJ whole genome shotgun (WGS) entry which is preliminary data.</text>
</comment>
<evidence type="ECO:0000256" key="1">
    <source>
        <dbReference type="SAM" id="SignalP"/>
    </source>
</evidence>
<sequence length="255" mass="28331">MDLLDLNETPGKRKPNDVKGITTMMFHMKALMLGTALLASAGAAYATPQYLGSTTGPSAWSDITPKNQPTNFGDHWKIDNETVGYYLWNDENASKNWSMRWTSPGAESNPTWFGSIQFVNRDLDDYQKFHFNSGDESTLYDVPGYLELVTFESTTNTTGHFDGLNFQLESGYELLRFTLGSTLFNGDPNLLDSKAGHAKNVFIGEDYNNPKALTAMNEEFNAYQYIFEIPVPEPGTLALLGLGLFGLGAARRYKG</sequence>
<name>A0A5M3Q3K2_9GAMM</name>
<evidence type="ECO:0000259" key="2">
    <source>
        <dbReference type="Pfam" id="PF07589"/>
    </source>
</evidence>
<dbReference type="Proteomes" id="UP000387223">
    <property type="component" value="Unassembled WGS sequence"/>
</dbReference>
<dbReference type="NCBIfam" id="TIGR02595">
    <property type="entry name" value="PEP_CTERM"/>
    <property type="match status" value="1"/>
</dbReference>
<keyword evidence="1" id="KW-0732">Signal</keyword>